<comment type="caution">
    <text evidence="10">The sequence shown here is derived from an EMBL/GenBank/DDBJ whole genome shotgun (WGS) entry which is preliminary data.</text>
</comment>
<dbReference type="CDD" id="cd07731">
    <property type="entry name" value="ComA-like_MBL-fold"/>
    <property type="match status" value="1"/>
</dbReference>
<feature type="transmembrane region" description="Helical" evidence="6">
    <location>
        <begin position="391"/>
        <end position="414"/>
    </location>
</feature>
<keyword evidence="3 6" id="KW-0812">Transmembrane</keyword>
<evidence type="ECO:0000259" key="8">
    <source>
        <dbReference type="Pfam" id="PF03772"/>
    </source>
</evidence>
<protein>
    <recommendedName>
        <fullName evidence="12">DNA internalization-related competence protein ComEC/Rec2</fullName>
    </recommendedName>
</protein>
<dbReference type="Pfam" id="PF00753">
    <property type="entry name" value="Lactamase_B"/>
    <property type="match status" value="1"/>
</dbReference>
<evidence type="ECO:0000313" key="10">
    <source>
        <dbReference type="EMBL" id="GIU46627.1"/>
    </source>
</evidence>
<feature type="transmembrane region" description="Helical" evidence="6">
    <location>
        <begin position="357"/>
        <end position="379"/>
    </location>
</feature>
<name>A0ABQ4PGD2_9GAMM</name>
<dbReference type="InterPro" id="IPR001279">
    <property type="entry name" value="Metallo-B-lactamas"/>
</dbReference>
<gene>
    <name evidence="10" type="ORF">TUM4630_17590</name>
</gene>
<feature type="domain" description="DUF4131" evidence="9">
    <location>
        <begin position="2"/>
        <end position="118"/>
    </location>
</feature>
<evidence type="ECO:0000259" key="9">
    <source>
        <dbReference type="Pfam" id="PF13567"/>
    </source>
</evidence>
<feature type="domain" description="Metallo-beta-lactamase" evidence="7">
    <location>
        <begin position="530"/>
        <end position="755"/>
    </location>
</feature>
<feature type="domain" description="ComEC/Rec2-related protein" evidence="8">
    <location>
        <begin position="149"/>
        <end position="437"/>
    </location>
</feature>
<dbReference type="InterPro" id="IPR052159">
    <property type="entry name" value="Competence_DNA_uptake"/>
</dbReference>
<feature type="transmembrane region" description="Helical" evidence="6">
    <location>
        <begin position="208"/>
        <end position="228"/>
    </location>
</feature>
<evidence type="ECO:0000256" key="1">
    <source>
        <dbReference type="ARBA" id="ARBA00004651"/>
    </source>
</evidence>
<feature type="transmembrane region" description="Helical" evidence="6">
    <location>
        <begin position="426"/>
        <end position="446"/>
    </location>
</feature>
<keyword evidence="11" id="KW-1185">Reference proteome</keyword>
<evidence type="ECO:0000256" key="3">
    <source>
        <dbReference type="ARBA" id="ARBA00022692"/>
    </source>
</evidence>
<comment type="subcellular location">
    <subcellularLocation>
        <location evidence="1">Cell membrane</location>
        <topology evidence="1">Multi-pass membrane protein</topology>
    </subcellularLocation>
</comment>
<dbReference type="EMBL" id="BPFB01000017">
    <property type="protein sequence ID" value="GIU46627.1"/>
    <property type="molecule type" value="Genomic_DNA"/>
</dbReference>
<dbReference type="NCBIfam" id="TIGR00361">
    <property type="entry name" value="ComEC_Rec2"/>
    <property type="match status" value="1"/>
</dbReference>
<feature type="transmembrane region" description="Helical" evidence="6">
    <location>
        <begin position="493"/>
        <end position="513"/>
    </location>
</feature>
<dbReference type="InterPro" id="IPR036866">
    <property type="entry name" value="RibonucZ/Hydroxyglut_hydro"/>
</dbReference>
<feature type="transmembrane region" description="Helical" evidence="6">
    <location>
        <begin position="331"/>
        <end position="351"/>
    </location>
</feature>
<dbReference type="NCBIfam" id="TIGR00360">
    <property type="entry name" value="ComEC_N-term"/>
    <property type="match status" value="1"/>
</dbReference>
<organism evidence="10 11">
    <name type="scientific">Shewanella algidipiscicola</name>
    <dbReference type="NCBI Taxonomy" id="614070"/>
    <lineage>
        <taxon>Bacteria</taxon>
        <taxon>Pseudomonadati</taxon>
        <taxon>Pseudomonadota</taxon>
        <taxon>Gammaproteobacteria</taxon>
        <taxon>Alteromonadales</taxon>
        <taxon>Shewanellaceae</taxon>
        <taxon>Shewanella</taxon>
    </lineage>
</organism>
<evidence type="ECO:0000256" key="4">
    <source>
        <dbReference type="ARBA" id="ARBA00022989"/>
    </source>
</evidence>
<dbReference type="InterPro" id="IPR025405">
    <property type="entry name" value="DUF4131"/>
</dbReference>
<feature type="transmembrane region" description="Helical" evidence="6">
    <location>
        <begin position="173"/>
        <end position="196"/>
    </location>
</feature>
<evidence type="ECO:0000259" key="7">
    <source>
        <dbReference type="Pfam" id="PF00753"/>
    </source>
</evidence>
<dbReference type="InterPro" id="IPR004477">
    <property type="entry name" value="ComEC_N"/>
</dbReference>
<evidence type="ECO:0000256" key="5">
    <source>
        <dbReference type="ARBA" id="ARBA00023136"/>
    </source>
</evidence>
<evidence type="ECO:0008006" key="12">
    <source>
        <dbReference type="Google" id="ProtNLM"/>
    </source>
</evidence>
<dbReference type="Gene3D" id="3.60.15.10">
    <property type="entry name" value="Ribonuclease Z/Hydroxyacylglutathione hydrolase-like"/>
    <property type="match status" value="1"/>
</dbReference>
<dbReference type="InterPro" id="IPR004797">
    <property type="entry name" value="Competence_ComEC/Rec2"/>
</dbReference>
<feature type="transmembrane region" description="Helical" evidence="6">
    <location>
        <begin position="258"/>
        <end position="291"/>
    </location>
</feature>
<dbReference type="SUPFAM" id="SSF56281">
    <property type="entry name" value="Metallo-hydrolase/oxidoreductase"/>
    <property type="match status" value="1"/>
</dbReference>
<dbReference type="Pfam" id="PF03772">
    <property type="entry name" value="Competence"/>
    <property type="match status" value="1"/>
</dbReference>
<keyword evidence="4 6" id="KW-1133">Transmembrane helix</keyword>
<evidence type="ECO:0000256" key="2">
    <source>
        <dbReference type="ARBA" id="ARBA00022475"/>
    </source>
</evidence>
<accession>A0ABQ4PGD2</accession>
<evidence type="ECO:0000313" key="11">
    <source>
        <dbReference type="Proteomes" id="UP000761574"/>
    </source>
</evidence>
<evidence type="ECO:0000256" key="6">
    <source>
        <dbReference type="SAM" id="Phobius"/>
    </source>
</evidence>
<proteinExistence type="predicted"/>
<sequence>MFALAWVSLFSHQLLALETSNDDATISVRAEIISLVQRNSDQISVDIRVLDDNSYLFFNKFMRLEWQVSHPVSLGEEWLLTLKPKSISSPLNQGGFNRQRYYLGHHIIGKGKVVAAQQLRSASGLRFKLIERLRQQVSHLANGDLMLALMLGDKQQVSEAHWQGLRQSGTGHLISISGLHLSVLALWCVGLARYALNRWRLTPSMTNWHLAGIIALVMCSFYAYLAGFALPTQRALTMLLLVIALGMLRRFSAPFERLLWALFIVLVLDPLSIMSAGFWLSFGALAIILWFAHRQQKRGSRIDEHETGGWRGYRQGLWQKLVQLWSIQWRLSLLLGLLQGLLFGGIAPYSLIFNLVFVPWFSVVVIPLTFAVMLMWGLADLMLSSIGLSSLSMAPLLSLLDSAIMPLTASFSLLGSLPLNWVALPANVAVALIFALLGGFLLRLLYASIIPALTMHAFLNGRVHPVPLKGAESDGSAWGNSTTKVARVSDAKLSVSAVIVVGILLLPSLLLLLTPRLAQYDKRWALHLLDVGQGLSAVVIKQGRAVVYDTGAAFGSQFSYAKYTVIPFLQRQGITEVDFLFLSHGDNDHAGGADVLISMYAHTQVVTDLDHPGAIACRPQRWHWQGLVITLLGPQQPQQGNNGSCIVRIGDDRHQVLLPGDIEVEAEQQLIERAKRQGLLMADISQGTASRGDGVSDDVTNSVKHDVNNGNGFDDASKDPASGRFHGGLRSSILVAPHHGSNTSSSEAFIRAVSPAVVLYAAGLNNRYGFPKVKVIERYQMAEVEQYAVGHNGQLSVIFDQDDVKIKGYRYDFAPFWYNRTFEFGQMLNTE</sequence>
<dbReference type="InterPro" id="IPR035681">
    <property type="entry name" value="ComA-like_MBL"/>
</dbReference>
<dbReference type="PANTHER" id="PTHR30619">
    <property type="entry name" value="DNA INTERNALIZATION/COMPETENCE PROTEIN COMEC/REC2"/>
    <property type="match status" value="1"/>
</dbReference>
<keyword evidence="2" id="KW-1003">Cell membrane</keyword>
<dbReference type="Proteomes" id="UP000761574">
    <property type="component" value="Unassembled WGS sequence"/>
</dbReference>
<dbReference type="Pfam" id="PF13567">
    <property type="entry name" value="DUF4131"/>
    <property type="match status" value="1"/>
</dbReference>
<keyword evidence="5 6" id="KW-0472">Membrane</keyword>
<reference evidence="10 11" key="1">
    <citation type="submission" date="2021-05" db="EMBL/GenBank/DDBJ databases">
        <title>Molecular characterization for Shewanella algae harboring chromosomal blaOXA-55-like strains isolated from clinical and environment sample.</title>
        <authorList>
            <person name="Ohama Y."/>
            <person name="Aoki K."/>
            <person name="Harada S."/>
            <person name="Moriya K."/>
            <person name="Ishii Y."/>
            <person name="Tateda K."/>
        </authorList>
    </citation>
    <scope>NUCLEOTIDE SEQUENCE [LARGE SCALE GENOMIC DNA]</scope>
    <source>
        <strain evidence="10 11">LMG 23746</strain>
    </source>
</reference>
<dbReference type="PANTHER" id="PTHR30619:SF1">
    <property type="entry name" value="RECOMBINATION PROTEIN 2"/>
    <property type="match status" value="1"/>
</dbReference>